<gene>
    <name evidence="3" type="ORF">E6O75_ATG03248</name>
</gene>
<comment type="caution">
    <text evidence="3">The sequence shown here is derived from an EMBL/GenBank/DDBJ whole genome shotgun (WGS) entry which is preliminary data.</text>
</comment>
<feature type="compositionally biased region" description="Acidic residues" evidence="2">
    <location>
        <begin position="378"/>
        <end position="390"/>
    </location>
</feature>
<dbReference type="EMBL" id="SNSC02000006">
    <property type="protein sequence ID" value="TID23612.1"/>
    <property type="molecule type" value="Genomic_DNA"/>
</dbReference>
<feature type="compositionally biased region" description="Polar residues" evidence="2">
    <location>
        <begin position="440"/>
        <end position="454"/>
    </location>
</feature>
<protein>
    <submittedName>
        <fullName evidence="3">Purine permease</fullName>
    </submittedName>
</protein>
<evidence type="ECO:0000256" key="1">
    <source>
        <dbReference type="SAM" id="Coils"/>
    </source>
</evidence>
<accession>A0A4Z1PM79</accession>
<evidence type="ECO:0000256" key="2">
    <source>
        <dbReference type="SAM" id="MobiDB-lite"/>
    </source>
</evidence>
<evidence type="ECO:0000313" key="3">
    <source>
        <dbReference type="EMBL" id="TID23612.1"/>
    </source>
</evidence>
<keyword evidence="4" id="KW-1185">Reference proteome</keyword>
<reference evidence="3 4" key="1">
    <citation type="submission" date="2019-04" db="EMBL/GenBank/DDBJ databases">
        <title>High contiguity whole genome sequence and gene annotation resource for two Venturia nashicola isolates.</title>
        <authorList>
            <person name="Prokchorchik M."/>
            <person name="Won K."/>
            <person name="Lee Y."/>
            <person name="Choi E.D."/>
            <person name="Segonzac C."/>
            <person name="Sohn K.H."/>
        </authorList>
    </citation>
    <scope>NUCLEOTIDE SEQUENCE [LARGE SCALE GENOMIC DNA]</scope>
    <source>
        <strain evidence="3 4">PRI2</strain>
    </source>
</reference>
<dbReference type="AlphaFoldDB" id="A0A4Z1PM79"/>
<dbReference type="OrthoDB" id="3864188at2759"/>
<keyword evidence="1" id="KW-0175">Coiled coil</keyword>
<feature type="region of interest" description="Disordered" evidence="2">
    <location>
        <begin position="363"/>
        <end position="526"/>
    </location>
</feature>
<evidence type="ECO:0000313" key="4">
    <source>
        <dbReference type="Proteomes" id="UP000298493"/>
    </source>
</evidence>
<proteinExistence type="predicted"/>
<feature type="compositionally biased region" description="Polar residues" evidence="2">
    <location>
        <begin position="490"/>
        <end position="526"/>
    </location>
</feature>
<sequence>MDGYIRGLKHEAEQMLTDVDEAKERGRRELDDIDRQIIELVRKKDEQKTKIDKRVRALKDQADAKLDMYHKVAGTTPSHRRNEQVSMPASVVAPMKESLFSKVSESEAEAEEDATYYPSKAAKKRHLVNSPEHDHEHDTPRKAVRRDVKSQSRASGPIRSSGYLIDIENYPIIVQHPKDKNTWIQIFCPICKGNMRGDGRWFKGVMGAKRHIRLAHKAISTMTPNKILFGAHEVERLIERSFTLSELDDLRNGRIPAPVSRQGTSETLDESFDIKDNVMVAYIQFPKYPVIIRRADGEWVELRCPDCGGNCVNGKYFDGVGAFRKHLERDHGHDVPFDEDPAEWAVQQCETRKLTEDECMALLEDREDAEPPERIDIEVPDPEDGDDEEGELLREESFEDDVVPKPRSQKRRARSTHDMFKEDSDDLGEHTPKRIKRESMSNGRQNQTMTSSYPRTAASPLSVRTTKDFRRSQYDTLTREDDLAIVQADRPSTAQEHRPSTAQEYRPSTAQQDPPSPTHKNQQQSKDIVTTTIAHRSVGVKSWSDCCPCTLEGHECLNNKCTKAKVCMQLDHSKNCRLGATHTFTPLCMMFTLGSACDADTCAFSHDGELKTALENHDCDEH</sequence>
<organism evidence="3 4">
    <name type="scientific">Venturia nashicola</name>
    <dbReference type="NCBI Taxonomy" id="86259"/>
    <lineage>
        <taxon>Eukaryota</taxon>
        <taxon>Fungi</taxon>
        <taxon>Dikarya</taxon>
        <taxon>Ascomycota</taxon>
        <taxon>Pezizomycotina</taxon>
        <taxon>Dothideomycetes</taxon>
        <taxon>Pleosporomycetidae</taxon>
        <taxon>Venturiales</taxon>
        <taxon>Venturiaceae</taxon>
        <taxon>Venturia</taxon>
    </lineage>
</organism>
<feature type="compositionally biased region" description="Basic and acidic residues" evidence="2">
    <location>
        <begin position="465"/>
        <end position="482"/>
    </location>
</feature>
<feature type="region of interest" description="Disordered" evidence="2">
    <location>
        <begin position="103"/>
        <end position="156"/>
    </location>
</feature>
<feature type="compositionally biased region" description="Basic and acidic residues" evidence="2">
    <location>
        <begin position="415"/>
        <end position="432"/>
    </location>
</feature>
<feature type="coiled-coil region" evidence="1">
    <location>
        <begin position="5"/>
        <end position="50"/>
    </location>
</feature>
<feature type="compositionally biased region" description="Basic and acidic residues" evidence="2">
    <location>
        <begin position="131"/>
        <end position="150"/>
    </location>
</feature>
<name>A0A4Z1PM79_9PEZI</name>
<dbReference type="Proteomes" id="UP000298493">
    <property type="component" value="Unassembled WGS sequence"/>
</dbReference>